<dbReference type="InterPro" id="IPR020590">
    <property type="entry name" value="Guanylate_kinase_CS"/>
</dbReference>
<dbReference type="eggNOG" id="COG0194">
    <property type="taxonomic scope" value="Bacteria"/>
</dbReference>
<comment type="catalytic activity">
    <reaction evidence="8">
        <text>GMP + ATP = GDP + ADP</text>
        <dbReference type="Rhea" id="RHEA:20780"/>
        <dbReference type="ChEBI" id="CHEBI:30616"/>
        <dbReference type="ChEBI" id="CHEBI:58115"/>
        <dbReference type="ChEBI" id="CHEBI:58189"/>
        <dbReference type="ChEBI" id="CHEBI:456216"/>
        <dbReference type="EC" id="2.7.4.8"/>
    </reaction>
</comment>
<name>A0A081P2X4_9BACL</name>
<dbReference type="FunFam" id="3.30.63.10:FF:000002">
    <property type="entry name" value="Guanylate kinase 1"/>
    <property type="match status" value="1"/>
</dbReference>
<dbReference type="Gene3D" id="3.40.50.300">
    <property type="entry name" value="P-loop containing nucleotide triphosphate hydrolases"/>
    <property type="match status" value="1"/>
</dbReference>
<evidence type="ECO:0000256" key="7">
    <source>
        <dbReference type="ARBA" id="ARBA00030128"/>
    </source>
</evidence>
<dbReference type="Proteomes" id="UP000028123">
    <property type="component" value="Unassembled WGS sequence"/>
</dbReference>
<dbReference type="SMART" id="SM00072">
    <property type="entry name" value="GuKc"/>
    <property type="match status" value="1"/>
</dbReference>
<comment type="function">
    <text evidence="1">Essential for recycling GMP and indirectly, cGMP.</text>
</comment>
<evidence type="ECO:0000256" key="4">
    <source>
        <dbReference type="ARBA" id="ARBA00016296"/>
    </source>
</evidence>
<dbReference type="PANTHER" id="PTHR23117:SF13">
    <property type="entry name" value="GUANYLATE KINASE"/>
    <property type="match status" value="1"/>
</dbReference>
<accession>A0A081P2X4</accession>
<keyword evidence="11" id="KW-1185">Reference proteome</keyword>
<evidence type="ECO:0000256" key="5">
    <source>
        <dbReference type="ARBA" id="ARBA00022679"/>
    </source>
</evidence>
<evidence type="ECO:0000256" key="1">
    <source>
        <dbReference type="ARBA" id="ARBA00003531"/>
    </source>
</evidence>
<dbReference type="SUPFAM" id="SSF52540">
    <property type="entry name" value="P-loop containing nucleoside triphosphate hydrolases"/>
    <property type="match status" value="1"/>
</dbReference>
<dbReference type="PROSITE" id="PS00856">
    <property type="entry name" value="GUANYLATE_KINASE_1"/>
    <property type="match status" value="1"/>
</dbReference>
<evidence type="ECO:0000256" key="6">
    <source>
        <dbReference type="ARBA" id="ARBA00022777"/>
    </source>
</evidence>
<dbReference type="EC" id="2.7.4.8" evidence="3"/>
<dbReference type="EMBL" id="JNVM01000012">
    <property type="protein sequence ID" value="KEQ25047.1"/>
    <property type="molecule type" value="Genomic_DNA"/>
</dbReference>
<evidence type="ECO:0000256" key="2">
    <source>
        <dbReference type="ARBA" id="ARBA00005790"/>
    </source>
</evidence>
<evidence type="ECO:0000259" key="9">
    <source>
        <dbReference type="PROSITE" id="PS50052"/>
    </source>
</evidence>
<feature type="domain" description="Guanylate kinase-like" evidence="9">
    <location>
        <begin position="8"/>
        <end position="184"/>
    </location>
</feature>
<dbReference type="RefSeq" id="WP_036683408.1">
    <property type="nucleotide sequence ID" value="NZ_JNVM01000012.1"/>
</dbReference>
<evidence type="ECO:0000313" key="11">
    <source>
        <dbReference type="Proteomes" id="UP000028123"/>
    </source>
</evidence>
<dbReference type="InterPro" id="IPR008144">
    <property type="entry name" value="Guanylate_kin-like_dom"/>
</dbReference>
<dbReference type="OrthoDB" id="1033810at2"/>
<dbReference type="AlphaFoldDB" id="A0A081P2X4"/>
<dbReference type="Pfam" id="PF00625">
    <property type="entry name" value="Guanylate_kin"/>
    <property type="match status" value="1"/>
</dbReference>
<organism evidence="10 11">
    <name type="scientific">Paenibacillus tyrfis</name>
    <dbReference type="NCBI Taxonomy" id="1501230"/>
    <lineage>
        <taxon>Bacteria</taxon>
        <taxon>Bacillati</taxon>
        <taxon>Bacillota</taxon>
        <taxon>Bacilli</taxon>
        <taxon>Bacillales</taxon>
        <taxon>Paenibacillaceae</taxon>
        <taxon>Paenibacillus</taxon>
    </lineage>
</organism>
<gene>
    <name evidence="10" type="ORF">ET33_04960</name>
</gene>
<evidence type="ECO:0000256" key="3">
    <source>
        <dbReference type="ARBA" id="ARBA00012961"/>
    </source>
</evidence>
<dbReference type="PROSITE" id="PS50052">
    <property type="entry name" value="GUANYLATE_KINASE_2"/>
    <property type="match status" value="1"/>
</dbReference>
<keyword evidence="6 10" id="KW-0418">Kinase</keyword>
<keyword evidence="5" id="KW-0808">Transferase</keyword>
<comment type="caution">
    <text evidence="10">The sequence shown here is derived from an EMBL/GenBank/DDBJ whole genome shotgun (WGS) entry which is preliminary data.</text>
</comment>
<dbReference type="GO" id="GO:0005829">
    <property type="term" value="C:cytosol"/>
    <property type="evidence" value="ECO:0007669"/>
    <property type="project" value="TreeGrafter"/>
</dbReference>
<evidence type="ECO:0000256" key="8">
    <source>
        <dbReference type="ARBA" id="ARBA00048594"/>
    </source>
</evidence>
<evidence type="ECO:0000313" key="10">
    <source>
        <dbReference type="EMBL" id="KEQ25047.1"/>
    </source>
</evidence>
<proteinExistence type="inferred from homology"/>
<sequence>MYELKDKELIFVFTGPNGAGRRTVAQMSGSTLGIKQVISYTTRPPRSSEVDGQDYHFVARKQFEEAETNREFIEVIELDGNRYGVKESDVADMVQKHGAVYLILNRQGAETLKSLYGDRIVRIFIYADRDTVKRREKERGDSPELIDRYMSHYEEEMAYKDSCEHTFENLDLAHTVFDLTKALDDNYLHRNLLDLD</sequence>
<dbReference type="InterPro" id="IPR008145">
    <property type="entry name" value="GK/Ca_channel_bsu"/>
</dbReference>
<dbReference type="GO" id="GO:0004385">
    <property type="term" value="F:GMP kinase activity"/>
    <property type="evidence" value="ECO:0007669"/>
    <property type="project" value="UniProtKB-EC"/>
</dbReference>
<dbReference type="InterPro" id="IPR027417">
    <property type="entry name" value="P-loop_NTPase"/>
</dbReference>
<dbReference type="PANTHER" id="PTHR23117">
    <property type="entry name" value="GUANYLATE KINASE-RELATED"/>
    <property type="match status" value="1"/>
</dbReference>
<comment type="similarity">
    <text evidence="2">Belongs to the guanylate kinase family.</text>
</comment>
<protein>
    <recommendedName>
        <fullName evidence="4">Guanylate kinase</fullName>
        <ecNumber evidence="3">2.7.4.8</ecNumber>
    </recommendedName>
    <alternativeName>
        <fullName evidence="7">GMP kinase</fullName>
    </alternativeName>
</protein>
<reference evidence="10 11" key="1">
    <citation type="submission" date="2014-06" db="EMBL/GenBank/DDBJ databases">
        <title>Draft genome sequence of Paenibacillus sp. MSt1.</title>
        <authorList>
            <person name="Aw Y.K."/>
            <person name="Ong K.S."/>
            <person name="Gan H.M."/>
            <person name="Lee S.M."/>
        </authorList>
    </citation>
    <scope>NUCLEOTIDE SEQUENCE [LARGE SCALE GENOMIC DNA]</scope>
    <source>
        <strain evidence="10 11">MSt1</strain>
    </source>
</reference>